<dbReference type="InterPro" id="IPR010448">
    <property type="entry name" value="Torsin"/>
</dbReference>
<evidence type="ECO:0000256" key="2">
    <source>
        <dbReference type="SAM" id="MobiDB-lite"/>
    </source>
</evidence>
<reference evidence="6" key="1">
    <citation type="submission" date="2015-02" db="EMBL/GenBank/DDBJ databases">
        <title>Genome sequencing for Strongylocentrotus purpuratus.</title>
        <authorList>
            <person name="Murali S."/>
            <person name="Liu Y."/>
            <person name="Vee V."/>
            <person name="English A."/>
            <person name="Wang M."/>
            <person name="Skinner E."/>
            <person name="Han Y."/>
            <person name="Muzny D.M."/>
            <person name="Worley K.C."/>
            <person name="Gibbs R.A."/>
        </authorList>
    </citation>
    <scope>NUCLEOTIDE SEQUENCE</scope>
</reference>
<keyword evidence="3" id="KW-0732">Signal</keyword>
<dbReference type="Gene3D" id="3.40.50.300">
    <property type="entry name" value="P-loop containing nucleotide triphosphate hydrolases"/>
    <property type="match status" value="1"/>
</dbReference>
<evidence type="ECO:0000313" key="6">
    <source>
        <dbReference type="Proteomes" id="UP000007110"/>
    </source>
</evidence>
<reference evidence="5" key="2">
    <citation type="submission" date="2021-01" db="UniProtKB">
        <authorList>
            <consortium name="EnsemblMetazoa"/>
        </authorList>
    </citation>
    <scope>IDENTIFICATION</scope>
</reference>
<dbReference type="InterPro" id="IPR001270">
    <property type="entry name" value="ClpA/B"/>
</dbReference>
<dbReference type="PANTHER" id="PTHR10760">
    <property type="entry name" value="TORSIN"/>
    <property type="match status" value="1"/>
</dbReference>
<dbReference type="RefSeq" id="XP_030846696.1">
    <property type="nucleotide sequence ID" value="XM_030990836.1"/>
</dbReference>
<evidence type="ECO:0000313" key="5">
    <source>
        <dbReference type="EnsemblMetazoa" id="XP_030846696"/>
    </source>
</evidence>
<evidence type="ECO:0000259" key="4">
    <source>
        <dbReference type="Pfam" id="PF21376"/>
    </source>
</evidence>
<dbReference type="GeneID" id="753283"/>
<dbReference type="EnsemblMetazoa" id="XM_030990836">
    <property type="protein sequence ID" value="XP_030846696"/>
    <property type="gene ID" value="LOC753283"/>
</dbReference>
<feature type="chain" id="PRO_5029623564" description="Torsin-1A C-terminal domain-containing protein" evidence="3">
    <location>
        <begin position="21"/>
        <end position="352"/>
    </location>
</feature>
<proteinExistence type="inferred from homology"/>
<organism evidence="5 6">
    <name type="scientific">Strongylocentrotus purpuratus</name>
    <name type="common">Purple sea urchin</name>
    <dbReference type="NCBI Taxonomy" id="7668"/>
    <lineage>
        <taxon>Eukaryota</taxon>
        <taxon>Metazoa</taxon>
        <taxon>Echinodermata</taxon>
        <taxon>Eleutherozoa</taxon>
        <taxon>Echinozoa</taxon>
        <taxon>Echinoidea</taxon>
        <taxon>Euechinoidea</taxon>
        <taxon>Echinacea</taxon>
        <taxon>Camarodonta</taxon>
        <taxon>Echinidea</taxon>
        <taxon>Strongylocentrotidae</taxon>
        <taxon>Strongylocentrotus</taxon>
    </lineage>
</organism>
<dbReference type="InterPro" id="IPR049337">
    <property type="entry name" value="TOR1A_C"/>
</dbReference>
<name>A0A7M7P5K9_STRPU</name>
<dbReference type="InParanoid" id="A0A7M7P5K9"/>
<dbReference type="FunFam" id="3.40.50.300:FF:002370">
    <property type="entry name" value="Torsin family 3, member A"/>
    <property type="match status" value="1"/>
</dbReference>
<dbReference type="Proteomes" id="UP000007110">
    <property type="component" value="Unassembled WGS sequence"/>
</dbReference>
<dbReference type="GO" id="GO:0005524">
    <property type="term" value="F:ATP binding"/>
    <property type="evidence" value="ECO:0007669"/>
    <property type="project" value="InterPro"/>
</dbReference>
<evidence type="ECO:0000256" key="1">
    <source>
        <dbReference type="ARBA" id="ARBA00006235"/>
    </source>
</evidence>
<dbReference type="AlphaFoldDB" id="A0A7M7P5K9"/>
<dbReference type="OMA" id="ECCDDRS"/>
<dbReference type="CDD" id="cd00009">
    <property type="entry name" value="AAA"/>
    <property type="match status" value="1"/>
</dbReference>
<feature type="signal peptide" evidence="3">
    <location>
        <begin position="1"/>
        <end position="20"/>
    </location>
</feature>
<dbReference type="GO" id="GO:0012505">
    <property type="term" value="C:endomembrane system"/>
    <property type="evidence" value="ECO:0007669"/>
    <property type="project" value="UniProtKB-ARBA"/>
</dbReference>
<comment type="similarity">
    <text evidence="1">Belongs to the ClpA/ClpB family. Torsin subfamily.</text>
</comment>
<dbReference type="Pfam" id="PF06309">
    <property type="entry name" value="Torsin"/>
    <property type="match status" value="1"/>
</dbReference>
<dbReference type="Pfam" id="PF21376">
    <property type="entry name" value="TOR1A_C"/>
    <property type="match status" value="1"/>
</dbReference>
<feature type="region of interest" description="Disordered" evidence="2">
    <location>
        <begin position="38"/>
        <end position="58"/>
    </location>
</feature>
<dbReference type="GO" id="GO:0016887">
    <property type="term" value="F:ATP hydrolysis activity"/>
    <property type="evidence" value="ECO:0007669"/>
    <property type="project" value="InterPro"/>
</dbReference>
<dbReference type="OrthoDB" id="19623at2759"/>
<keyword evidence="6" id="KW-1185">Reference proteome</keyword>
<dbReference type="InterPro" id="IPR027417">
    <property type="entry name" value="P-loop_NTPase"/>
</dbReference>
<dbReference type="KEGG" id="spu:753283"/>
<sequence length="352" mass="40011">MWGVALYGFFFMLCCGTIECCWRGASYYHQIEYHQHEHSHQPEQPQKPLEPPKPNYQHEYKPNLDALADAFEDHLFGQPLAYMTVLGAIDGHVTNPNPPKPLVLSLHGPAGTGKNHISRLVVKNLYTNGMESGCVTVKMSTIDYPHHDNISDYKEELVGFIKSKVSECSNHLFIFDEVENTPPGLLDSMRSFLHHHTKVDGVDYRKVIVIFRSNLAAQAIKKHMLESYENGIARKDIKSVDMERLISNEVSGNSDDGFKKARIINSHLVSHFIPFFPLEASHVRQCIQAEFKDRGYESNSLSEDEVLAELQFDGVFSVKGCKNVAEKVSIILFKIKSENRRRNIAIERRIGL</sequence>
<dbReference type="PRINTS" id="PR00300">
    <property type="entry name" value="CLPPROTEASEA"/>
</dbReference>
<dbReference type="PANTHER" id="PTHR10760:SF2">
    <property type="entry name" value="LD13476P-RELATED"/>
    <property type="match status" value="1"/>
</dbReference>
<evidence type="ECO:0000256" key="3">
    <source>
        <dbReference type="SAM" id="SignalP"/>
    </source>
</evidence>
<protein>
    <recommendedName>
        <fullName evidence="4">Torsin-1A C-terminal domain-containing protein</fullName>
    </recommendedName>
</protein>
<dbReference type="GO" id="GO:0005737">
    <property type="term" value="C:cytoplasm"/>
    <property type="evidence" value="ECO:0007669"/>
    <property type="project" value="UniProtKB-ARBA"/>
</dbReference>
<feature type="domain" description="Torsin-1A C-terminal" evidence="4">
    <location>
        <begin position="278"/>
        <end position="328"/>
    </location>
</feature>
<dbReference type="SUPFAM" id="SSF52540">
    <property type="entry name" value="P-loop containing nucleoside triphosphate hydrolases"/>
    <property type="match status" value="1"/>
</dbReference>
<accession>A0A7M7P5K9</accession>